<evidence type="ECO:0000313" key="1">
    <source>
        <dbReference type="EMBL" id="KAI3704651.1"/>
    </source>
</evidence>
<dbReference type="EMBL" id="CM042042">
    <property type="protein sequence ID" value="KAI3704651.1"/>
    <property type="molecule type" value="Genomic_DNA"/>
</dbReference>
<evidence type="ECO:0000313" key="2">
    <source>
        <dbReference type="Proteomes" id="UP001056120"/>
    </source>
</evidence>
<reference evidence="2" key="1">
    <citation type="journal article" date="2022" name="Mol. Ecol. Resour.">
        <title>The genomes of chicory, endive, great burdock and yacon provide insights into Asteraceae palaeo-polyploidization history and plant inulin production.</title>
        <authorList>
            <person name="Fan W."/>
            <person name="Wang S."/>
            <person name="Wang H."/>
            <person name="Wang A."/>
            <person name="Jiang F."/>
            <person name="Liu H."/>
            <person name="Zhao H."/>
            <person name="Xu D."/>
            <person name="Zhang Y."/>
        </authorList>
    </citation>
    <scope>NUCLEOTIDE SEQUENCE [LARGE SCALE GENOMIC DNA]</scope>
    <source>
        <strain evidence="2">cv. Yunnan</strain>
    </source>
</reference>
<name>A0ACB9A551_9ASTR</name>
<comment type="caution">
    <text evidence="1">The sequence shown here is derived from an EMBL/GenBank/DDBJ whole genome shotgun (WGS) entry which is preliminary data.</text>
</comment>
<sequence length="452" mass="50712">MSTEIMWDLNGSPDRRMDDPEYANKGKQVGMFLDQDDCSDDDDSDKGGFRKRTATGDSRLFGFSISDTYTPPVTHQFFPLDGSEEVGPLTSFPAADWVGVKFSHQSSEVTNVVAQPVKKSRRGPRSRSSQYRGVTFYRRTGRWESHIWDCRKQVYLGGFDTAHAAARAYDRAAIKFRGVQADINFALEDYEDDLKQMSKLSKEEFVHVLRRQSNGFPRGSSKYRGVTLHKCGRWEARMGQFLGKKYVYLGLFDTEVEAARAYDKAAIKCNGKEAITNFDPKIYENELNPNECWNNNTAISSDHNLDLSLGGNSTSNMPQNTEFGNTCHIQSNANHHSIQFGFCPPPACGSGWFEGGRREGYSEIETIALLSQTHLQSPSTYNEAHSYGHLMRPTDPSMLHSFNPSVINSPSHQMQFTSSTAYDVGSDPSPHQMYANSVVASSGFPQQSFHIR</sequence>
<reference evidence="1 2" key="2">
    <citation type="journal article" date="2022" name="Mol. Ecol. Resour.">
        <title>The genomes of chicory, endive, great burdock and yacon provide insights into Asteraceae paleo-polyploidization history and plant inulin production.</title>
        <authorList>
            <person name="Fan W."/>
            <person name="Wang S."/>
            <person name="Wang H."/>
            <person name="Wang A."/>
            <person name="Jiang F."/>
            <person name="Liu H."/>
            <person name="Zhao H."/>
            <person name="Xu D."/>
            <person name="Zhang Y."/>
        </authorList>
    </citation>
    <scope>NUCLEOTIDE SEQUENCE [LARGE SCALE GENOMIC DNA]</scope>
    <source>
        <strain evidence="2">cv. Yunnan</strain>
        <tissue evidence="1">Leaves</tissue>
    </source>
</reference>
<proteinExistence type="predicted"/>
<organism evidence="1 2">
    <name type="scientific">Smallanthus sonchifolius</name>
    <dbReference type="NCBI Taxonomy" id="185202"/>
    <lineage>
        <taxon>Eukaryota</taxon>
        <taxon>Viridiplantae</taxon>
        <taxon>Streptophyta</taxon>
        <taxon>Embryophyta</taxon>
        <taxon>Tracheophyta</taxon>
        <taxon>Spermatophyta</taxon>
        <taxon>Magnoliopsida</taxon>
        <taxon>eudicotyledons</taxon>
        <taxon>Gunneridae</taxon>
        <taxon>Pentapetalae</taxon>
        <taxon>asterids</taxon>
        <taxon>campanulids</taxon>
        <taxon>Asterales</taxon>
        <taxon>Asteraceae</taxon>
        <taxon>Asteroideae</taxon>
        <taxon>Heliantheae alliance</taxon>
        <taxon>Millerieae</taxon>
        <taxon>Smallanthus</taxon>
    </lineage>
</organism>
<dbReference type="Proteomes" id="UP001056120">
    <property type="component" value="Linkage Group LG25"/>
</dbReference>
<protein>
    <submittedName>
        <fullName evidence="1">Uncharacterized protein</fullName>
    </submittedName>
</protein>
<gene>
    <name evidence="1" type="ORF">L1987_74878</name>
</gene>
<accession>A0ACB9A551</accession>
<keyword evidence="2" id="KW-1185">Reference proteome</keyword>